<dbReference type="EMBL" id="BLAL01000156">
    <property type="protein sequence ID" value="GES85647.1"/>
    <property type="molecule type" value="Genomic_DNA"/>
</dbReference>
<comment type="caution">
    <text evidence="1">The sequence shown here is derived from an EMBL/GenBank/DDBJ whole genome shotgun (WGS) entry which is preliminary data.</text>
</comment>
<sequence length="114" mass="13493">MQYAVKSISSDLRLIRAWIRYILVVIDYLNNYPMRLIQELGSKKWGLKPMKVIALEQVKFRPSTKYKRPIRKDEIRLKKGDTICYLLTNAEWEGGMENQKHATDPTFSPRLHKI</sequence>
<dbReference type="Proteomes" id="UP000247702">
    <property type="component" value="Unassembled WGS sequence"/>
</dbReference>
<reference evidence="2" key="2">
    <citation type="submission" date="2019-10" db="EMBL/GenBank/DDBJ databases">
        <title>Conservation and host-specific expression of non-tandemly repeated heterogenous ribosome RNA gene in arbuscular mycorrhizal fungi.</title>
        <authorList>
            <person name="Maeda T."/>
            <person name="Kobayashi Y."/>
            <person name="Nakagawa T."/>
            <person name="Ezawa T."/>
            <person name="Yamaguchi K."/>
            <person name="Bino T."/>
            <person name="Nishimoto Y."/>
            <person name="Shigenobu S."/>
            <person name="Kawaguchi M."/>
        </authorList>
    </citation>
    <scope>NUCLEOTIDE SEQUENCE</scope>
    <source>
        <strain evidence="2">HR1</strain>
    </source>
</reference>
<dbReference type="AlphaFoldDB" id="A0A2Z6RTJ4"/>
<dbReference type="EMBL" id="BEXD01001706">
    <property type="protein sequence ID" value="GBB95436.1"/>
    <property type="molecule type" value="Genomic_DNA"/>
</dbReference>
<dbReference type="OrthoDB" id="2422946at2759"/>
<evidence type="ECO:0000313" key="2">
    <source>
        <dbReference type="EMBL" id="GES85647.1"/>
    </source>
</evidence>
<accession>A0A2Z6RTJ4</accession>
<evidence type="ECO:0008006" key="4">
    <source>
        <dbReference type="Google" id="ProtNLM"/>
    </source>
</evidence>
<organism evidence="1 3">
    <name type="scientific">Rhizophagus clarus</name>
    <dbReference type="NCBI Taxonomy" id="94130"/>
    <lineage>
        <taxon>Eukaryota</taxon>
        <taxon>Fungi</taxon>
        <taxon>Fungi incertae sedis</taxon>
        <taxon>Mucoromycota</taxon>
        <taxon>Glomeromycotina</taxon>
        <taxon>Glomeromycetes</taxon>
        <taxon>Glomerales</taxon>
        <taxon>Glomeraceae</taxon>
        <taxon>Rhizophagus</taxon>
    </lineage>
</organism>
<protein>
    <recommendedName>
        <fullName evidence="4">SH3 domain-containing protein</fullName>
    </recommendedName>
</protein>
<gene>
    <name evidence="2" type="ORF">RCL2_001275100</name>
    <name evidence="1" type="ORF">RclHR1_25330004</name>
</gene>
<evidence type="ECO:0000313" key="1">
    <source>
        <dbReference type="EMBL" id="GBB95436.1"/>
    </source>
</evidence>
<dbReference type="Proteomes" id="UP000615446">
    <property type="component" value="Unassembled WGS sequence"/>
</dbReference>
<keyword evidence="3" id="KW-1185">Reference proteome</keyword>
<evidence type="ECO:0000313" key="3">
    <source>
        <dbReference type="Proteomes" id="UP000247702"/>
    </source>
</evidence>
<name>A0A2Z6RTJ4_9GLOM</name>
<reference evidence="1 3" key="1">
    <citation type="submission" date="2017-11" db="EMBL/GenBank/DDBJ databases">
        <title>The genome of Rhizophagus clarus HR1 reveals common genetic basis of auxotrophy among arbuscular mycorrhizal fungi.</title>
        <authorList>
            <person name="Kobayashi Y."/>
        </authorList>
    </citation>
    <scope>NUCLEOTIDE SEQUENCE [LARGE SCALE GENOMIC DNA]</scope>
    <source>
        <strain evidence="1 3">HR1</strain>
    </source>
</reference>
<proteinExistence type="predicted"/>